<keyword evidence="1" id="KW-0812">Transmembrane</keyword>
<feature type="transmembrane region" description="Helical" evidence="1">
    <location>
        <begin position="67"/>
        <end position="88"/>
    </location>
</feature>
<dbReference type="RefSeq" id="WP_316431513.1">
    <property type="nucleotide sequence ID" value="NZ_CP053586.1"/>
</dbReference>
<keyword evidence="1" id="KW-1133">Transmembrane helix</keyword>
<organism evidence="2">
    <name type="scientific">Leptolyngbya sp. NK1-12</name>
    <dbReference type="NCBI Taxonomy" id="2547451"/>
    <lineage>
        <taxon>Bacteria</taxon>
        <taxon>Bacillati</taxon>
        <taxon>Cyanobacteriota</taxon>
        <taxon>Cyanophyceae</taxon>
        <taxon>Leptolyngbyales</taxon>
        <taxon>Leptolyngbyaceae</taxon>
        <taxon>Leptolyngbya group</taxon>
        <taxon>Leptolyngbya</taxon>
    </lineage>
</organism>
<reference evidence="2" key="1">
    <citation type="submission" date="2020-05" db="EMBL/GenBank/DDBJ databases">
        <authorList>
            <person name="Zhu T."/>
            <person name="Keshari N."/>
            <person name="Lu X."/>
        </authorList>
    </citation>
    <scope>NUCLEOTIDE SEQUENCE</scope>
    <source>
        <strain evidence="2">NK1-12</strain>
    </source>
</reference>
<feature type="transmembrane region" description="Helical" evidence="1">
    <location>
        <begin position="39"/>
        <end position="60"/>
    </location>
</feature>
<sequence>MSRSRDQWIKRYRTAFLLFAILVSVPAAFLFLVSISKLSIPHLLFWGAVLLVVWGSYLGIKQNKKITFWLSLLPTTALWLLLLARTVQRIQFVVANGGMERADGYGSPLAFLVGLIGEQLFFLPSSLVVVIGWLIVYQSFSTRSSS</sequence>
<feature type="transmembrane region" description="Helical" evidence="1">
    <location>
        <begin position="108"/>
        <end position="136"/>
    </location>
</feature>
<name>A0AA96WIM0_9CYAN</name>
<evidence type="ECO:0000313" key="2">
    <source>
        <dbReference type="EMBL" id="WNZ25370.1"/>
    </source>
</evidence>
<feature type="transmembrane region" description="Helical" evidence="1">
    <location>
        <begin position="12"/>
        <end position="33"/>
    </location>
</feature>
<accession>A0AA96WIM0</accession>
<gene>
    <name evidence="2" type="ORF">HJG54_22630</name>
</gene>
<proteinExistence type="predicted"/>
<dbReference type="EMBL" id="CP053586">
    <property type="protein sequence ID" value="WNZ25370.1"/>
    <property type="molecule type" value="Genomic_DNA"/>
</dbReference>
<evidence type="ECO:0000256" key="1">
    <source>
        <dbReference type="SAM" id="Phobius"/>
    </source>
</evidence>
<dbReference type="AlphaFoldDB" id="A0AA96WIM0"/>
<protein>
    <submittedName>
        <fullName evidence="2">Uncharacterized protein</fullName>
    </submittedName>
</protein>
<keyword evidence="1" id="KW-0472">Membrane</keyword>